<keyword evidence="2" id="KW-1185">Reference proteome</keyword>
<dbReference type="EMBL" id="CM044706">
    <property type="protein sequence ID" value="KAI5658598.1"/>
    <property type="molecule type" value="Genomic_DNA"/>
</dbReference>
<evidence type="ECO:0000313" key="1">
    <source>
        <dbReference type="EMBL" id="KAI5658598.1"/>
    </source>
</evidence>
<comment type="caution">
    <text evidence="1">The sequence shown here is derived from an EMBL/GenBank/DDBJ whole genome shotgun (WGS) entry which is preliminary data.</text>
</comment>
<protein>
    <submittedName>
        <fullName evidence="1">Uncharacterized protein</fullName>
    </submittedName>
</protein>
<proteinExistence type="predicted"/>
<accession>A0ACC0AGN2</accession>
<gene>
    <name evidence="1" type="ORF">M9H77_27391</name>
</gene>
<reference evidence="2" key="1">
    <citation type="journal article" date="2023" name="Nat. Plants">
        <title>Single-cell RNA sequencing provides a high-resolution roadmap for understanding the multicellular compartmentation of specialized metabolism.</title>
        <authorList>
            <person name="Sun S."/>
            <person name="Shen X."/>
            <person name="Li Y."/>
            <person name="Li Y."/>
            <person name="Wang S."/>
            <person name="Li R."/>
            <person name="Zhang H."/>
            <person name="Shen G."/>
            <person name="Guo B."/>
            <person name="Wei J."/>
            <person name="Xu J."/>
            <person name="St-Pierre B."/>
            <person name="Chen S."/>
            <person name="Sun C."/>
        </authorList>
    </citation>
    <scope>NUCLEOTIDE SEQUENCE [LARGE SCALE GENOMIC DNA]</scope>
</reference>
<sequence length="190" mass="20829">MLRFHSSFWSWDLQSVFTRLTVALYPISVVKTRLQVISMDALEKDVFSVIRGISRTDGIPSLYKGSERTSRVDGGLSVPSYDEVRGMCMKDRWVRIARGCLCGVASASEGGDYSDEGVRVAEKGKGCGIIMSYLGSSSLRCRLRGERVNAGASTPMLHEVSVIQVFVAAGKGIKERVSLKSKVVQVDSRK</sequence>
<dbReference type="Proteomes" id="UP001060085">
    <property type="component" value="Linkage Group LG06"/>
</dbReference>
<evidence type="ECO:0000313" key="2">
    <source>
        <dbReference type="Proteomes" id="UP001060085"/>
    </source>
</evidence>
<organism evidence="1 2">
    <name type="scientific">Catharanthus roseus</name>
    <name type="common">Madagascar periwinkle</name>
    <name type="synonym">Vinca rosea</name>
    <dbReference type="NCBI Taxonomy" id="4058"/>
    <lineage>
        <taxon>Eukaryota</taxon>
        <taxon>Viridiplantae</taxon>
        <taxon>Streptophyta</taxon>
        <taxon>Embryophyta</taxon>
        <taxon>Tracheophyta</taxon>
        <taxon>Spermatophyta</taxon>
        <taxon>Magnoliopsida</taxon>
        <taxon>eudicotyledons</taxon>
        <taxon>Gunneridae</taxon>
        <taxon>Pentapetalae</taxon>
        <taxon>asterids</taxon>
        <taxon>lamiids</taxon>
        <taxon>Gentianales</taxon>
        <taxon>Apocynaceae</taxon>
        <taxon>Rauvolfioideae</taxon>
        <taxon>Vinceae</taxon>
        <taxon>Catharanthinae</taxon>
        <taxon>Catharanthus</taxon>
    </lineage>
</organism>
<name>A0ACC0AGN2_CATRO</name>